<dbReference type="PIRSF" id="PIRSF500217">
    <property type="entry name" value="AlgI"/>
    <property type="match status" value="1"/>
</dbReference>
<dbReference type="Proteomes" id="UP000002735">
    <property type="component" value="Chromosome"/>
</dbReference>
<keyword evidence="5 9" id="KW-0812">Transmembrane</keyword>
<dbReference type="HOGENOM" id="CLU_025255_4_1_6"/>
<evidence type="ECO:0000256" key="2">
    <source>
        <dbReference type="ARBA" id="ARBA00005182"/>
    </source>
</evidence>
<feature type="transmembrane region" description="Helical" evidence="10">
    <location>
        <begin position="119"/>
        <end position="140"/>
    </location>
</feature>
<dbReference type="PANTHER" id="PTHR13285">
    <property type="entry name" value="ACYLTRANSFERASE"/>
    <property type="match status" value="1"/>
</dbReference>
<keyword evidence="9" id="KW-0997">Cell inner membrane</keyword>
<feature type="transmembrane region" description="Helical" evidence="10">
    <location>
        <begin position="243"/>
        <end position="263"/>
    </location>
</feature>
<dbReference type="eggNOG" id="COG1696">
    <property type="taxonomic scope" value="Bacteria"/>
</dbReference>
<keyword evidence="7 10" id="KW-1133">Transmembrane helix</keyword>
<dbReference type="InterPro" id="IPR051085">
    <property type="entry name" value="MB_O-acyltransferase"/>
</dbReference>
<dbReference type="AlphaFoldDB" id="C6CFG8"/>
<organism evidence="11 12">
    <name type="scientific">Dickeya chrysanthemi (strain Ech1591)</name>
    <name type="common">Dickeya zeae (strain Ech1591)</name>
    <dbReference type="NCBI Taxonomy" id="561229"/>
    <lineage>
        <taxon>Bacteria</taxon>
        <taxon>Pseudomonadati</taxon>
        <taxon>Pseudomonadota</taxon>
        <taxon>Gammaproteobacteria</taxon>
        <taxon>Enterobacterales</taxon>
        <taxon>Pectobacteriaceae</taxon>
        <taxon>Dickeya</taxon>
    </lineage>
</organism>
<dbReference type="GO" id="GO:0042121">
    <property type="term" value="P:alginic acid biosynthetic process"/>
    <property type="evidence" value="ECO:0007669"/>
    <property type="project" value="UniProtKB-UniRule"/>
</dbReference>
<keyword evidence="6 9" id="KW-0016">Alginate biosynthesis</keyword>
<evidence type="ECO:0000256" key="1">
    <source>
        <dbReference type="ARBA" id="ARBA00004651"/>
    </source>
</evidence>
<dbReference type="InterPro" id="IPR028362">
    <property type="entry name" value="AlgI"/>
</dbReference>
<dbReference type="EC" id="2.3.1.-" evidence="9"/>
<comment type="similarity">
    <text evidence="3 9">Belongs to the membrane-bound acyltransferase family.</text>
</comment>
<gene>
    <name evidence="11" type="ordered locus">Dd1591_0015</name>
</gene>
<evidence type="ECO:0000256" key="6">
    <source>
        <dbReference type="ARBA" id="ARBA00022841"/>
    </source>
</evidence>
<keyword evidence="4 9" id="KW-1003">Cell membrane</keyword>
<feature type="transmembrane region" description="Helical" evidence="10">
    <location>
        <begin position="332"/>
        <end position="349"/>
    </location>
</feature>
<evidence type="ECO:0000313" key="11">
    <source>
        <dbReference type="EMBL" id="ACT04909.1"/>
    </source>
</evidence>
<feature type="transmembrane region" description="Helical" evidence="10">
    <location>
        <begin position="361"/>
        <end position="381"/>
    </location>
</feature>
<sequence length="471" mass="54430">MVTLMNFLSVEFSFFFLVFFLIYWLVSPWVKVQNIILLVTSYGLVLLSSWQSLTVLLLFSACTFFLLKLAANDEFRKISVYLLMFFTIIFFIMFKYYAGLRDDLQAMLSEYHVAINLPVLNVLLPIGLSFYIFNAVSLIVSVAKGEIKQSNIFNTLLYLNFFPTFLSGPINRATRLLPQIETKHRRQLKEWPRALFLITLAIAKLFLLNEWLDENYVSSVFIDPGNYTGWQCLLATYAWAWQIYFNFSGYTNLVTGIAILLGFHIDINFSHPYVAGNIKDFWHRWHISLSSFIRDYIYIPLGGSRQGWWHTQLNIFIAMVLSGIWHGTSITFLIWGGIHGLGLIAYNFWVKYRQAKKIIPLPGVIARLLTLHFVCLAWIFFRAGTVHDALHMLRVISTADVAQLTVSDRWGIAGFIVLSIIYPSLITLRENIANTLRRLEWYVVPFVIFSFLSLVFFFSPSGVPGFIYANF</sequence>
<dbReference type="EMBL" id="CP001655">
    <property type="protein sequence ID" value="ACT04909.1"/>
    <property type="molecule type" value="Genomic_DNA"/>
</dbReference>
<evidence type="ECO:0000256" key="3">
    <source>
        <dbReference type="ARBA" id="ARBA00010323"/>
    </source>
</evidence>
<dbReference type="KEGG" id="dze:Dd1591_0015"/>
<reference evidence="11 12" key="1">
    <citation type="submission" date="2009-06" db="EMBL/GenBank/DDBJ databases">
        <title>Complete sequence of Dickeya zeae Ech1591.</title>
        <authorList>
            <consortium name="US DOE Joint Genome Institute"/>
            <person name="Lucas S."/>
            <person name="Copeland A."/>
            <person name="Lapidus A."/>
            <person name="Glavina del Rio T."/>
            <person name="Tice H."/>
            <person name="Bruce D."/>
            <person name="Goodwin L."/>
            <person name="Pitluck S."/>
            <person name="Chertkov O."/>
            <person name="Brettin T."/>
            <person name="Detter J.C."/>
            <person name="Han C."/>
            <person name="Larimer F."/>
            <person name="Land M."/>
            <person name="Hauser L."/>
            <person name="Kyrpides N."/>
            <person name="Ovchinnikova G."/>
            <person name="Balakrishnan V."/>
            <person name="Glasner J."/>
            <person name="Perna N.T."/>
        </authorList>
    </citation>
    <scope>NUCLEOTIDE SEQUENCE [LARGE SCALE GENOMIC DNA]</scope>
    <source>
        <strain evidence="11 12">Ech1591</strain>
    </source>
</reference>
<comment type="pathway">
    <text evidence="2 9">Glycan biosynthesis; alginate biosynthesis.</text>
</comment>
<keyword evidence="8 9" id="KW-0472">Membrane</keyword>
<dbReference type="PANTHER" id="PTHR13285:SF18">
    <property type="entry name" value="PROTEIN-CYSTEINE N-PALMITOYLTRANSFERASE RASP"/>
    <property type="match status" value="1"/>
</dbReference>
<dbReference type="GO" id="GO:0016746">
    <property type="term" value="F:acyltransferase activity"/>
    <property type="evidence" value="ECO:0007669"/>
    <property type="project" value="UniProtKB-KW"/>
</dbReference>
<evidence type="ECO:0000256" key="10">
    <source>
        <dbReference type="SAM" id="Phobius"/>
    </source>
</evidence>
<accession>C6CFG8</accession>
<name>C6CFG8_DICC1</name>
<dbReference type="UniPathway" id="UPA00286"/>
<proteinExistence type="inferred from homology"/>
<evidence type="ECO:0000256" key="9">
    <source>
        <dbReference type="PIRNR" id="PIRNR016636"/>
    </source>
</evidence>
<comment type="subcellular location">
    <subcellularLocation>
        <location evidence="9">Cell inner membrane</location>
    </subcellularLocation>
    <subcellularLocation>
        <location evidence="1">Cell membrane</location>
        <topology evidence="1">Multi-pass membrane protein</topology>
    </subcellularLocation>
</comment>
<keyword evidence="9" id="KW-0012">Acyltransferase</keyword>
<evidence type="ECO:0000313" key="12">
    <source>
        <dbReference type="Proteomes" id="UP000002735"/>
    </source>
</evidence>
<feature type="transmembrane region" description="Helical" evidence="10">
    <location>
        <begin position="78"/>
        <end position="98"/>
    </location>
</feature>
<dbReference type="InterPro" id="IPR004299">
    <property type="entry name" value="MBOAT_fam"/>
</dbReference>
<protein>
    <recommendedName>
        <fullName evidence="9">Probable alginate O-acetylase</fullName>
        <ecNumber evidence="9">2.3.1.-</ecNumber>
    </recommendedName>
</protein>
<feature type="transmembrane region" description="Helical" evidence="10">
    <location>
        <begin position="410"/>
        <end position="428"/>
    </location>
</feature>
<evidence type="ECO:0000256" key="8">
    <source>
        <dbReference type="ARBA" id="ARBA00023136"/>
    </source>
</evidence>
<dbReference type="InterPro" id="IPR024194">
    <property type="entry name" value="Ac/AlaTfrase_AlgI/DltB"/>
</dbReference>
<evidence type="ECO:0000256" key="4">
    <source>
        <dbReference type="ARBA" id="ARBA00022475"/>
    </source>
</evidence>
<evidence type="ECO:0000256" key="7">
    <source>
        <dbReference type="ARBA" id="ARBA00022989"/>
    </source>
</evidence>
<evidence type="ECO:0000256" key="5">
    <source>
        <dbReference type="ARBA" id="ARBA00022692"/>
    </source>
</evidence>
<feature type="transmembrane region" description="Helical" evidence="10">
    <location>
        <begin position="12"/>
        <end position="30"/>
    </location>
</feature>
<dbReference type="PIRSF" id="PIRSF016636">
    <property type="entry name" value="AlgI_DltB"/>
    <property type="match status" value="1"/>
</dbReference>
<feature type="transmembrane region" description="Helical" evidence="10">
    <location>
        <begin position="42"/>
        <end position="66"/>
    </location>
</feature>
<keyword evidence="9 11" id="KW-0808">Transferase</keyword>
<dbReference type="GO" id="GO:0005886">
    <property type="term" value="C:plasma membrane"/>
    <property type="evidence" value="ECO:0007669"/>
    <property type="project" value="UniProtKB-SubCell"/>
</dbReference>
<feature type="transmembrane region" description="Helical" evidence="10">
    <location>
        <begin position="440"/>
        <end position="458"/>
    </location>
</feature>
<dbReference type="STRING" id="561229.Dd1591_0015"/>
<dbReference type="Pfam" id="PF03062">
    <property type="entry name" value="MBOAT"/>
    <property type="match status" value="1"/>
</dbReference>